<dbReference type="EMBL" id="AM746676">
    <property type="protein sequence ID" value="CAN95206.1"/>
    <property type="molecule type" value="Genomic_DNA"/>
</dbReference>
<dbReference type="NCBIfam" id="TIGR00566">
    <property type="entry name" value="trpG_papA"/>
    <property type="match status" value="1"/>
</dbReference>
<evidence type="ECO:0000259" key="6">
    <source>
        <dbReference type="Pfam" id="PF00117"/>
    </source>
</evidence>
<evidence type="ECO:0000256" key="4">
    <source>
        <dbReference type="ARBA" id="ARBA00022962"/>
    </source>
</evidence>
<dbReference type="PANTHER" id="PTHR11236">
    <property type="entry name" value="AMINOBENZOATE/ANTHRANILATE SYNTHASE"/>
    <property type="match status" value="1"/>
</dbReference>
<dbReference type="Pfam" id="PF00117">
    <property type="entry name" value="GATase"/>
    <property type="match status" value="1"/>
</dbReference>
<dbReference type="CDD" id="cd01743">
    <property type="entry name" value="GATase1_Anthranilate_Synthase"/>
    <property type="match status" value="1"/>
</dbReference>
<evidence type="ECO:0000256" key="2">
    <source>
        <dbReference type="ARBA" id="ARBA00013139"/>
    </source>
</evidence>
<dbReference type="PRINTS" id="PR00099">
    <property type="entry name" value="CPSGATASE"/>
</dbReference>
<dbReference type="Pfam" id="PF00425">
    <property type="entry name" value="Chorismate_bind"/>
    <property type="match status" value="1"/>
</dbReference>
<dbReference type="InterPro" id="IPR029062">
    <property type="entry name" value="Class_I_gatase-like"/>
</dbReference>
<dbReference type="OrthoDB" id="9803598at2"/>
<protein>
    <recommendedName>
        <fullName evidence="2">aminodeoxychorismate synthase</fullName>
        <ecNumber evidence="2">2.6.1.85</ecNumber>
    </recommendedName>
</protein>
<dbReference type="SUPFAM" id="SSF52317">
    <property type="entry name" value="Class I glutamine amidotransferase-like"/>
    <property type="match status" value="1"/>
</dbReference>
<dbReference type="eggNOG" id="COG0512">
    <property type="taxonomic scope" value="Bacteria"/>
</dbReference>
<dbReference type="RefSeq" id="WP_012237675.1">
    <property type="nucleotide sequence ID" value="NC_010162.1"/>
</dbReference>
<dbReference type="InterPro" id="IPR005801">
    <property type="entry name" value="ADC_synthase"/>
</dbReference>
<sequence length="735" mass="79258">MKTLLIDNYDSYTHILGQYLWEVSGEEPIIVKNDSLSLAEIEGLELDSIVISPGPGRPERRADFGVCAEVIEALAGTPILGVCLGHQGLAARFGGRVEHAPRVMHGKIVEIEHDGAGLFEGVPSPFQVVRYHSLIVGDGELPAEIQVTARTRGDGLIMALKIKDRPFYGVQFHPESIGTEHGKRIISNFRNIAMNTPRDRGGAALHRIARAPGLSAGAPGGCAPGAPAGARRRGRVRHLRLPWVDPERAFAGLFAAAPYAFWLDSSATGRDGRFSFMGSATEAIESRGAAVTRWSAGGPGDARTSTTSEGSPFVALRRELASISLDPSGLPFHFTGGLVGYLGYELKEHLGFGASAHPRRALPDSAMMIARRLLAFDHVERTVHACAIEAIEASDEIDADEPASPPSGPWLDEIAARLQGLPALSEPLLPPVPEGFADRIAHAPRLSRREHLDAIEAILREIREGETYEVCLTNEFHVRTSLDPFALYRVLRRTNPAQFSAFLRLPEGAVLSSSPERFLAVDRERRVRSEPIKGTRPKGATEEETLALRRDLATSDKDRSELLMITDLVRNDLSRVCAMGSIDVEALQRITEHATLLQLSSVVTGALRDGKGALDALEACFPGGSITGAPKHRTISIIDALERRTRGVYTGSIGYLAYEGPMDMNIAIRTLVADGRGLSFGSGGAVVAESSAEAEYEEILVKSFPLLRAIYLAERAADGGRASAQEVRATSAQRG</sequence>
<dbReference type="Gene3D" id="3.40.50.880">
    <property type="match status" value="1"/>
</dbReference>
<dbReference type="EC" id="2.6.1.85" evidence="2"/>
<dbReference type="InterPro" id="IPR015890">
    <property type="entry name" value="Chorismate_C"/>
</dbReference>
<dbReference type="MEROPS" id="C26.A25"/>
<dbReference type="InterPro" id="IPR006805">
    <property type="entry name" value="Anth_synth_I_N"/>
</dbReference>
<dbReference type="Pfam" id="PF04715">
    <property type="entry name" value="Anth_synt_I_N"/>
    <property type="match status" value="1"/>
</dbReference>
<feature type="domain" description="Glutamine amidotransferase" evidence="6">
    <location>
        <begin position="4"/>
        <end position="189"/>
    </location>
</feature>
<dbReference type="eggNOG" id="COG0147">
    <property type="taxonomic scope" value="Bacteria"/>
</dbReference>
<dbReference type="FunFam" id="3.40.50.880:FF:000003">
    <property type="entry name" value="Anthranilate synthase component II"/>
    <property type="match status" value="1"/>
</dbReference>
<dbReference type="GO" id="GO:0008153">
    <property type="term" value="P:4-aminobenzoate biosynthetic process"/>
    <property type="evidence" value="ECO:0007669"/>
    <property type="project" value="TreeGrafter"/>
</dbReference>
<dbReference type="GO" id="GO:0016874">
    <property type="term" value="F:ligase activity"/>
    <property type="evidence" value="ECO:0007669"/>
    <property type="project" value="UniProtKB-KW"/>
</dbReference>
<feature type="domain" description="Chorismate-utilising enzyme C-terminal" evidence="7">
    <location>
        <begin position="448"/>
        <end position="702"/>
    </location>
</feature>
<evidence type="ECO:0000313" key="10">
    <source>
        <dbReference type="Proteomes" id="UP000002139"/>
    </source>
</evidence>
<gene>
    <name evidence="9" type="primary">pabB</name>
    <name evidence="9" type="ordered locus">sce5043</name>
</gene>
<dbReference type="GO" id="GO:0005737">
    <property type="term" value="C:cytoplasm"/>
    <property type="evidence" value="ECO:0007669"/>
    <property type="project" value="TreeGrafter"/>
</dbReference>
<keyword evidence="9" id="KW-0436">Ligase</keyword>
<dbReference type="PANTHER" id="PTHR11236:SF18">
    <property type="entry name" value="AMINODEOXYCHORISMATE SYNTHASE"/>
    <property type="match status" value="1"/>
</dbReference>
<dbReference type="Gene3D" id="3.60.120.10">
    <property type="entry name" value="Anthranilate synthase"/>
    <property type="match status" value="1"/>
</dbReference>
<dbReference type="InterPro" id="IPR006221">
    <property type="entry name" value="TrpG/PapA_dom"/>
</dbReference>
<keyword evidence="3" id="KW-0808">Transferase</keyword>
<feature type="domain" description="Anthranilate synthase component I N-terminal" evidence="8">
    <location>
        <begin position="243"/>
        <end position="384"/>
    </location>
</feature>
<keyword evidence="4" id="KW-0315">Glutamine amidotransferase</keyword>
<keyword evidence="10" id="KW-1185">Reference proteome</keyword>
<reference evidence="9 10" key="1">
    <citation type="journal article" date="2007" name="Nat. Biotechnol.">
        <title>Complete genome sequence of the myxobacterium Sorangium cellulosum.</title>
        <authorList>
            <person name="Schneiker S."/>
            <person name="Perlova O."/>
            <person name="Kaiser O."/>
            <person name="Gerth K."/>
            <person name="Alici A."/>
            <person name="Altmeyer M.O."/>
            <person name="Bartels D."/>
            <person name="Bekel T."/>
            <person name="Beyer S."/>
            <person name="Bode E."/>
            <person name="Bode H.B."/>
            <person name="Bolten C.J."/>
            <person name="Choudhuri J.V."/>
            <person name="Doss S."/>
            <person name="Elnakady Y.A."/>
            <person name="Frank B."/>
            <person name="Gaigalat L."/>
            <person name="Goesmann A."/>
            <person name="Groeger C."/>
            <person name="Gross F."/>
            <person name="Jelsbak L."/>
            <person name="Jelsbak L."/>
            <person name="Kalinowski J."/>
            <person name="Kegler C."/>
            <person name="Knauber T."/>
            <person name="Konietzny S."/>
            <person name="Kopp M."/>
            <person name="Krause L."/>
            <person name="Krug D."/>
            <person name="Linke B."/>
            <person name="Mahmud T."/>
            <person name="Martinez-Arias R."/>
            <person name="McHardy A.C."/>
            <person name="Merai M."/>
            <person name="Meyer F."/>
            <person name="Mormann S."/>
            <person name="Munoz-Dorado J."/>
            <person name="Perez J."/>
            <person name="Pradella S."/>
            <person name="Rachid S."/>
            <person name="Raddatz G."/>
            <person name="Rosenau F."/>
            <person name="Rueckert C."/>
            <person name="Sasse F."/>
            <person name="Scharfe M."/>
            <person name="Schuster S.C."/>
            <person name="Suen G."/>
            <person name="Treuner-Lange A."/>
            <person name="Velicer G.J."/>
            <person name="Vorholter F.-J."/>
            <person name="Weissman K.J."/>
            <person name="Welch R.D."/>
            <person name="Wenzel S.C."/>
            <person name="Whitworth D.E."/>
            <person name="Wilhelm S."/>
            <person name="Wittmann C."/>
            <person name="Bloecker H."/>
            <person name="Puehler A."/>
            <person name="Mueller R."/>
        </authorList>
    </citation>
    <scope>NUCLEOTIDE SEQUENCE [LARGE SCALE GENOMIC DNA]</scope>
    <source>
        <strain evidence="10">So ce56</strain>
    </source>
</reference>
<evidence type="ECO:0000259" key="7">
    <source>
        <dbReference type="Pfam" id="PF00425"/>
    </source>
</evidence>
<proteinExistence type="inferred from homology"/>
<organism evidence="9 10">
    <name type="scientific">Sorangium cellulosum (strain So ce56)</name>
    <name type="common">Polyangium cellulosum (strain So ce56)</name>
    <dbReference type="NCBI Taxonomy" id="448385"/>
    <lineage>
        <taxon>Bacteria</taxon>
        <taxon>Pseudomonadati</taxon>
        <taxon>Myxococcota</taxon>
        <taxon>Polyangia</taxon>
        <taxon>Polyangiales</taxon>
        <taxon>Polyangiaceae</taxon>
        <taxon>Sorangium</taxon>
    </lineage>
</organism>
<evidence type="ECO:0000313" key="9">
    <source>
        <dbReference type="EMBL" id="CAN95206.1"/>
    </source>
</evidence>
<dbReference type="PRINTS" id="PR00097">
    <property type="entry name" value="ANTSNTHASEII"/>
</dbReference>
<name>A9FLE5_SORC5</name>
<dbReference type="SUPFAM" id="SSF56322">
    <property type="entry name" value="ADC synthase"/>
    <property type="match status" value="1"/>
</dbReference>
<dbReference type="BioCyc" id="SCEL448385:SCE_RS25895-MONOMER"/>
<feature type="region of interest" description="Disordered" evidence="5">
    <location>
        <begin position="290"/>
        <end position="310"/>
    </location>
</feature>
<dbReference type="PRINTS" id="PR00096">
    <property type="entry name" value="GATASE"/>
</dbReference>
<dbReference type="InterPro" id="IPR017926">
    <property type="entry name" value="GATASE"/>
</dbReference>
<evidence type="ECO:0000259" key="8">
    <source>
        <dbReference type="Pfam" id="PF04715"/>
    </source>
</evidence>
<accession>A9FLE5</accession>
<dbReference type="PROSITE" id="PS51273">
    <property type="entry name" value="GATASE_TYPE_1"/>
    <property type="match status" value="1"/>
</dbReference>
<evidence type="ECO:0000256" key="5">
    <source>
        <dbReference type="SAM" id="MobiDB-lite"/>
    </source>
</evidence>
<comment type="similarity">
    <text evidence="1">In the C-terminal section; belongs to the anthranilate synthase component I family.</text>
</comment>
<dbReference type="Proteomes" id="UP000002139">
    <property type="component" value="Chromosome"/>
</dbReference>
<dbReference type="AlphaFoldDB" id="A9FLE5"/>
<dbReference type="KEGG" id="scl:sce5043"/>
<dbReference type="HOGENOM" id="CLU_006493_0_1_7"/>
<dbReference type="InterPro" id="IPR019999">
    <property type="entry name" value="Anth_synth_I-like"/>
</dbReference>
<dbReference type="GO" id="GO:0000162">
    <property type="term" value="P:L-tryptophan biosynthetic process"/>
    <property type="evidence" value="ECO:0007669"/>
    <property type="project" value="TreeGrafter"/>
</dbReference>
<evidence type="ECO:0000256" key="1">
    <source>
        <dbReference type="ARBA" id="ARBA00005970"/>
    </source>
</evidence>
<dbReference type="GO" id="GO:0046820">
    <property type="term" value="F:4-amino-4-deoxychorismate synthase activity"/>
    <property type="evidence" value="ECO:0007669"/>
    <property type="project" value="UniProtKB-EC"/>
</dbReference>
<evidence type="ECO:0000256" key="3">
    <source>
        <dbReference type="ARBA" id="ARBA00022679"/>
    </source>
</evidence>
<dbReference type="STRING" id="448385.sce5043"/>